<accession>A0A0D3KD30</accession>
<organism evidence="2 3">
    <name type="scientific">Emiliania huxleyi (strain CCMP1516)</name>
    <dbReference type="NCBI Taxonomy" id="280463"/>
    <lineage>
        <taxon>Eukaryota</taxon>
        <taxon>Haptista</taxon>
        <taxon>Haptophyta</taxon>
        <taxon>Prymnesiophyceae</taxon>
        <taxon>Isochrysidales</taxon>
        <taxon>Noelaerhabdaceae</taxon>
        <taxon>Emiliania</taxon>
    </lineage>
</organism>
<keyword evidence="1" id="KW-0472">Membrane</keyword>
<evidence type="ECO:0000256" key="1">
    <source>
        <dbReference type="SAM" id="Phobius"/>
    </source>
</evidence>
<name>A0A0D3KD30_EMIH1</name>
<sequence>MEEPPAPIEKRVPSEKIPVIEMDSKSAIVHVLCVTIALIEVAFCVAALADGRSVIVLKDEPPTVVDTAVLPDTADFIVGPDADGNTVTTGTRGEDYQTLAQLLGPRYGIGLLKDSSGRAWWETGDVPGLSASMTLMDLINELGVGPVAEALPLVVKGDILKHPIQFLSCTELRDTGMAAMSLGIIAVIAAGLMVIFHAAALSGLVKPKVAKVVPLLVWVVLSVGFFIVVVLAAVIYTKEWTCHNPVIPKLKPEDHFDLTYGLPFACVGFVASVVAVVAVALGVSSEGDLVSGGRVSLKVTNPATGEAV</sequence>
<dbReference type="PaxDb" id="2903-EOD33665"/>
<dbReference type="KEGG" id="ehx:EMIHUDRAFT_229394"/>
<dbReference type="HOGENOM" id="CLU_904432_0_0_1"/>
<dbReference type="AlphaFoldDB" id="A0A0D3KD30"/>
<dbReference type="Proteomes" id="UP000013827">
    <property type="component" value="Unassembled WGS sequence"/>
</dbReference>
<feature type="transmembrane region" description="Helical" evidence="1">
    <location>
        <begin position="27"/>
        <end position="49"/>
    </location>
</feature>
<reference evidence="2" key="2">
    <citation type="submission" date="2024-10" db="UniProtKB">
        <authorList>
            <consortium name="EnsemblProtists"/>
        </authorList>
    </citation>
    <scope>IDENTIFICATION</scope>
</reference>
<dbReference type="RefSeq" id="XP_005786094.1">
    <property type="nucleotide sequence ID" value="XM_005786037.1"/>
</dbReference>
<evidence type="ECO:0000313" key="2">
    <source>
        <dbReference type="EnsemblProtists" id="EOD33665"/>
    </source>
</evidence>
<protein>
    <submittedName>
        <fullName evidence="2">Uncharacterized protein</fullName>
    </submittedName>
</protein>
<proteinExistence type="predicted"/>
<evidence type="ECO:0000313" key="3">
    <source>
        <dbReference type="Proteomes" id="UP000013827"/>
    </source>
</evidence>
<reference evidence="3" key="1">
    <citation type="journal article" date="2013" name="Nature">
        <title>Pan genome of the phytoplankton Emiliania underpins its global distribution.</title>
        <authorList>
            <person name="Read B.A."/>
            <person name="Kegel J."/>
            <person name="Klute M.J."/>
            <person name="Kuo A."/>
            <person name="Lefebvre S.C."/>
            <person name="Maumus F."/>
            <person name="Mayer C."/>
            <person name="Miller J."/>
            <person name="Monier A."/>
            <person name="Salamov A."/>
            <person name="Young J."/>
            <person name="Aguilar M."/>
            <person name="Claverie J.M."/>
            <person name="Frickenhaus S."/>
            <person name="Gonzalez K."/>
            <person name="Herman E.K."/>
            <person name="Lin Y.C."/>
            <person name="Napier J."/>
            <person name="Ogata H."/>
            <person name="Sarno A.F."/>
            <person name="Shmutz J."/>
            <person name="Schroeder D."/>
            <person name="de Vargas C."/>
            <person name="Verret F."/>
            <person name="von Dassow P."/>
            <person name="Valentin K."/>
            <person name="Van de Peer Y."/>
            <person name="Wheeler G."/>
            <person name="Dacks J.B."/>
            <person name="Delwiche C.F."/>
            <person name="Dyhrman S.T."/>
            <person name="Glockner G."/>
            <person name="John U."/>
            <person name="Richards T."/>
            <person name="Worden A.Z."/>
            <person name="Zhang X."/>
            <person name="Grigoriev I.V."/>
            <person name="Allen A.E."/>
            <person name="Bidle K."/>
            <person name="Borodovsky M."/>
            <person name="Bowler C."/>
            <person name="Brownlee C."/>
            <person name="Cock J.M."/>
            <person name="Elias M."/>
            <person name="Gladyshev V.N."/>
            <person name="Groth M."/>
            <person name="Guda C."/>
            <person name="Hadaegh A."/>
            <person name="Iglesias-Rodriguez M.D."/>
            <person name="Jenkins J."/>
            <person name="Jones B.M."/>
            <person name="Lawson T."/>
            <person name="Leese F."/>
            <person name="Lindquist E."/>
            <person name="Lobanov A."/>
            <person name="Lomsadze A."/>
            <person name="Malik S.B."/>
            <person name="Marsh M.E."/>
            <person name="Mackinder L."/>
            <person name="Mock T."/>
            <person name="Mueller-Roeber B."/>
            <person name="Pagarete A."/>
            <person name="Parker M."/>
            <person name="Probert I."/>
            <person name="Quesneville H."/>
            <person name="Raines C."/>
            <person name="Rensing S.A."/>
            <person name="Riano-Pachon D.M."/>
            <person name="Richier S."/>
            <person name="Rokitta S."/>
            <person name="Shiraiwa Y."/>
            <person name="Soanes D.M."/>
            <person name="van der Giezen M."/>
            <person name="Wahlund T.M."/>
            <person name="Williams B."/>
            <person name="Wilson W."/>
            <person name="Wolfe G."/>
            <person name="Wurch L.L."/>
        </authorList>
    </citation>
    <scope>NUCLEOTIDE SEQUENCE</scope>
</reference>
<feature type="transmembrane region" description="Helical" evidence="1">
    <location>
        <begin position="182"/>
        <end position="203"/>
    </location>
</feature>
<feature type="transmembrane region" description="Helical" evidence="1">
    <location>
        <begin position="215"/>
        <end position="237"/>
    </location>
</feature>
<keyword evidence="1" id="KW-0812">Transmembrane</keyword>
<dbReference type="EnsemblProtists" id="EOD33665">
    <property type="protein sequence ID" value="EOD33665"/>
    <property type="gene ID" value="EMIHUDRAFT_229394"/>
</dbReference>
<keyword evidence="1" id="KW-1133">Transmembrane helix</keyword>
<feature type="transmembrane region" description="Helical" evidence="1">
    <location>
        <begin position="258"/>
        <end position="283"/>
    </location>
</feature>
<dbReference type="GeneID" id="17278935"/>
<keyword evidence="3" id="KW-1185">Reference proteome</keyword>